<dbReference type="Pfam" id="PF00106">
    <property type="entry name" value="adh_short"/>
    <property type="match status" value="1"/>
</dbReference>
<dbReference type="NCBIfam" id="TIGR01963">
    <property type="entry name" value="PHB_DH"/>
    <property type="match status" value="1"/>
</dbReference>
<proteinExistence type="inferred from homology"/>
<dbReference type="PRINTS" id="PR00081">
    <property type="entry name" value="GDHRDH"/>
</dbReference>
<dbReference type="EMBL" id="HBHJ01031078">
    <property type="protein sequence ID" value="CAD9709530.1"/>
    <property type="molecule type" value="Transcribed_RNA"/>
</dbReference>
<sequence length="262" mass="27605">MSLKGRLALVTGSSSGIGLGIARRLAAAGADLVVHGLGPPADLDLVASRLREDYGVGAVAHGADLSKPADIADLMAEPQRYYGRHVDILVNNAGMQHVAPVQDFPDDKWDQILAVNLSSNFYTIKHALGPMLEVGWGRIVNIASTHGRVASAKKAPYVASKHGVLGLTKAVALETAGTQVTCNAICPGWVLTPLVEQQIDARVQTNGTTWEEESRNLVLEKQPSGDFVLPEHVGGLVTFLCSEDAAEVRGAAIGMDGGWTAQ</sequence>
<evidence type="ECO:0000256" key="3">
    <source>
        <dbReference type="ARBA" id="ARBA00048508"/>
    </source>
</evidence>
<reference evidence="5" key="1">
    <citation type="submission" date="2021-01" db="EMBL/GenBank/DDBJ databases">
        <authorList>
            <person name="Corre E."/>
            <person name="Pelletier E."/>
            <person name="Niang G."/>
            <person name="Scheremetjew M."/>
            <person name="Finn R."/>
            <person name="Kale V."/>
            <person name="Holt S."/>
            <person name="Cochrane G."/>
            <person name="Meng A."/>
            <person name="Brown T."/>
            <person name="Cohen L."/>
        </authorList>
    </citation>
    <scope>NUCLEOTIDE SEQUENCE</scope>
    <source>
        <strain evidence="5">CCMP1243</strain>
    </source>
</reference>
<dbReference type="PRINTS" id="PR00080">
    <property type="entry name" value="SDRFAMILY"/>
</dbReference>
<dbReference type="SUPFAM" id="SSF51735">
    <property type="entry name" value="NAD(P)-binding Rossmann-fold domains"/>
    <property type="match status" value="1"/>
</dbReference>
<dbReference type="InterPro" id="IPR050259">
    <property type="entry name" value="SDR"/>
</dbReference>
<dbReference type="EC" id="1.1.1.100" evidence="2"/>
<dbReference type="InterPro" id="IPR011294">
    <property type="entry name" value="3-OHbutyrate_DH"/>
</dbReference>
<comment type="catalytic activity">
    <reaction evidence="3">
        <text>a (3R)-hydroxyacyl-[ACP] + NADP(+) = a 3-oxoacyl-[ACP] + NADPH + H(+)</text>
        <dbReference type="Rhea" id="RHEA:17397"/>
        <dbReference type="Rhea" id="RHEA-COMP:9916"/>
        <dbReference type="Rhea" id="RHEA-COMP:9945"/>
        <dbReference type="ChEBI" id="CHEBI:15378"/>
        <dbReference type="ChEBI" id="CHEBI:57783"/>
        <dbReference type="ChEBI" id="CHEBI:58349"/>
        <dbReference type="ChEBI" id="CHEBI:78776"/>
        <dbReference type="ChEBI" id="CHEBI:78827"/>
        <dbReference type="EC" id="1.1.1.100"/>
    </reaction>
</comment>
<evidence type="ECO:0000313" key="5">
    <source>
        <dbReference type="EMBL" id="CAD9709530.1"/>
    </source>
</evidence>
<name>A0A7S2SVR9_9STRA</name>
<dbReference type="NCBIfam" id="NF009093">
    <property type="entry name" value="PRK12429.1"/>
    <property type="match status" value="1"/>
</dbReference>
<dbReference type="Gene3D" id="3.40.50.720">
    <property type="entry name" value="NAD(P)-binding Rossmann-like Domain"/>
    <property type="match status" value="1"/>
</dbReference>
<protein>
    <recommendedName>
        <fullName evidence="2">3-oxoacyl-[acyl-carrier-protein] reductase</fullName>
        <ecNumber evidence="2">1.1.1.100</ecNumber>
    </recommendedName>
</protein>
<gene>
    <name evidence="5" type="ORF">RMAR1173_LOCUS20523</name>
</gene>
<dbReference type="InterPro" id="IPR020904">
    <property type="entry name" value="Sc_DH/Rdtase_CS"/>
</dbReference>
<dbReference type="InterPro" id="IPR036291">
    <property type="entry name" value="NAD(P)-bd_dom_sf"/>
</dbReference>
<dbReference type="PANTHER" id="PTHR42879">
    <property type="entry name" value="3-OXOACYL-(ACYL-CARRIER-PROTEIN) REDUCTASE"/>
    <property type="match status" value="1"/>
</dbReference>
<dbReference type="PANTHER" id="PTHR42879:SF2">
    <property type="entry name" value="3-OXOACYL-[ACYL-CARRIER-PROTEIN] REDUCTASE FABG"/>
    <property type="match status" value="1"/>
</dbReference>
<evidence type="ECO:0000256" key="4">
    <source>
        <dbReference type="RuleBase" id="RU000363"/>
    </source>
</evidence>
<dbReference type="AlphaFoldDB" id="A0A7S2SVR9"/>
<accession>A0A7S2SVR9</accession>
<dbReference type="FunFam" id="3.40.50.720:FF:000084">
    <property type="entry name" value="Short-chain dehydrogenase reductase"/>
    <property type="match status" value="1"/>
</dbReference>
<dbReference type="PROSITE" id="PS00061">
    <property type="entry name" value="ADH_SHORT"/>
    <property type="match status" value="1"/>
</dbReference>
<dbReference type="GO" id="GO:0003858">
    <property type="term" value="F:3-hydroxybutyrate dehydrogenase activity"/>
    <property type="evidence" value="ECO:0007669"/>
    <property type="project" value="InterPro"/>
</dbReference>
<comment type="similarity">
    <text evidence="1 4">Belongs to the short-chain dehydrogenases/reductases (SDR) family.</text>
</comment>
<dbReference type="InterPro" id="IPR002347">
    <property type="entry name" value="SDR_fam"/>
</dbReference>
<dbReference type="GO" id="GO:0004316">
    <property type="term" value="F:3-oxoacyl-[acyl-carrier-protein] reductase (NADPH) activity"/>
    <property type="evidence" value="ECO:0007669"/>
    <property type="project" value="UniProtKB-EC"/>
</dbReference>
<evidence type="ECO:0000256" key="1">
    <source>
        <dbReference type="ARBA" id="ARBA00006484"/>
    </source>
</evidence>
<dbReference type="GO" id="GO:0032787">
    <property type="term" value="P:monocarboxylic acid metabolic process"/>
    <property type="evidence" value="ECO:0007669"/>
    <property type="project" value="UniProtKB-ARBA"/>
</dbReference>
<evidence type="ECO:0000256" key="2">
    <source>
        <dbReference type="ARBA" id="ARBA00012948"/>
    </source>
</evidence>
<organism evidence="5">
    <name type="scientific">Rhizochromulina marina</name>
    <dbReference type="NCBI Taxonomy" id="1034831"/>
    <lineage>
        <taxon>Eukaryota</taxon>
        <taxon>Sar</taxon>
        <taxon>Stramenopiles</taxon>
        <taxon>Ochrophyta</taxon>
        <taxon>Dictyochophyceae</taxon>
        <taxon>Rhizochromulinales</taxon>
        <taxon>Rhizochromulina</taxon>
    </lineage>
</organism>